<dbReference type="PANTHER" id="PTHR24305:SF187">
    <property type="entry name" value="P450, PUTATIVE (EUROFUNG)-RELATED"/>
    <property type="match status" value="1"/>
</dbReference>
<dbReference type="EMBL" id="LATX01002485">
    <property type="protein sequence ID" value="KTB28330.1"/>
    <property type="molecule type" value="Genomic_DNA"/>
</dbReference>
<dbReference type="eggNOG" id="KOG0158">
    <property type="taxonomic scope" value="Eukaryota"/>
</dbReference>
<dbReference type="GO" id="GO:0005506">
    <property type="term" value="F:iron ion binding"/>
    <property type="evidence" value="ECO:0007669"/>
    <property type="project" value="InterPro"/>
</dbReference>
<keyword evidence="8" id="KW-0349">Heme</keyword>
<evidence type="ECO:0000256" key="4">
    <source>
        <dbReference type="ARBA" id="ARBA00022723"/>
    </source>
</evidence>
<evidence type="ECO:0000256" key="2">
    <source>
        <dbReference type="ARBA" id="ARBA00005179"/>
    </source>
</evidence>
<evidence type="ECO:0000256" key="6">
    <source>
        <dbReference type="ARBA" id="ARBA00023004"/>
    </source>
</evidence>
<dbReference type="CDD" id="cd11061">
    <property type="entry name" value="CYP67-like"/>
    <property type="match status" value="1"/>
</dbReference>
<dbReference type="GO" id="GO:0020037">
    <property type="term" value="F:heme binding"/>
    <property type="evidence" value="ECO:0007669"/>
    <property type="project" value="InterPro"/>
</dbReference>
<evidence type="ECO:0000313" key="10">
    <source>
        <dbReference type="EMBL" id="KTB28330.1"/>
    </source>
</evidence>
<keyword evidence="5" id="KW-0560">Oxidoreductase</keyword>
<feature type="transmembrane region" description="Helical" evidence="9">
    <location>
        <begin position="30"/>
        <end position="50"/>
    </location>
</feature>
<dbReference type="PRINTS" id="PR00385">
    <property type="entry name" value="P450"/>
</dbReference>
<dbReference type="PANTHER" id="PTHR24305">
    <property type="entry name" value="CYTOCHROME P450"/>
    <property type="match status" value="1"/>
</dbReference>
<evidence type="ECO:0000256" key="5">
    <source>
        <dbReference type="ARBA" id="ARBA00023002"/>
    </source>
</evidence>
<evidence type="ECO:0000256" key="1">
    <source>
        <dbReference type="ARBA" id="ARBA00001971"/>
    </source>
</evidence>
<keyword evidence="6 8" id="KW-0408">Iron</keyword>
<comment type="cofactor">
    <cofactor evidence="1 8">
        <name>heme</name>
        <dbReference type="ChEBI" id="CHEBI:30413"/>
    </cofactor>
</comment>
<dbReference type="AlphaFoldDB" id="A0A0W0EW85"/>
<keyword evidence="7 10" id="KW-0503">Monooxygenase</keyword>
<evidence type="ECO:0000256" key="9">
    <source>
        <dbReference type="SAM" id="Phobius"/>
    </source>
</evidence>
<feature type="binding site" description="axial binding residue" evidence="8">
    <location>
        <position position="513"/>
    </location>
    <ligand>
        <name>heme</name>
        <dbReference type="ChEBI" id="CHEBI:30413"/>
    </ligand>
    <ligandPart>
        <name>Fe</name>
        <dbReference type="ChEBI" id="CHEBI:18248"/>
    </ligandPart>
</feature>
<feature type="transmembrane region" description="Helical" evidence="9">
    <location>
        <begin position="56"/>
        <end position="78"/>
    </location>
</feature>
<organism evidence="10 11">
    <name type="scientific">Moniliophthora roreri</name>
    <name type="common">Frosty pod rot fungus</name>
    <name type="synonym">Monilia roreri</name>
    <dbReference type="NCBI Taxonomy" id="221103"/>
    <lineage>
        <taxon>Eukaryota</taxon>
        <taxon>Fungi</taxon>
        <taxon>Dikarya</taxon>
        <taxon>Basidiomycota</taxon>
        <taxon>Agaricomycotina</taxon>
        <taxon>Agaricomycetes</taxon>
        <taxon>Agaricomycetidae</taxon>
        <taxon>Agaricales</taxon>
        <taxon>Marasmiineae</taxon>
        <taxon>Marasmiaceae</taxon>
        <taxon>Moniliophthora</taxon>
    </lineage>
</organism>
<comment type="pathway">
    <text evidence="2">Secondary metabolite biosynthesis.</text>
</comment>
<accession>A0A0W0EW85</accession>
<reference evidence="10 11" key="1">
    <citation type="submission" date="2015-12" db="EMBL/GenBank/DDBJ databases">
        <title>Draft genome sequence of Moniliophthora roreri, the causal agent of frosty pod rot of cacao.</title>
        <authorList>
            <person name="Aime M.C."/>
            <person name="Diaz-Valderrama J.R."/>
            <person name="Kijpornyongpan T."/>
            <person name="Phillips-Mora W."/>
        </authorList>
    </citation>
    <scope>NUCLEOTIDE SEQUENCE [LARGE SCALE GENOMIC DNA]</scope>
    <source>
        <strain evidence="10 11">MCA 2952</strain>
    </source>
</reference>
<evidence type="ECO:0000313" key="11">
    <source>
        <dbReference type="Proteomes" id="UP000054988"/>
    </source>
</evidence>
<dbReference type="SUPFAM" id="SSF48264">
    <property type="entry name" value="Cytochrome P450"/>
    <property type="match status" value="1"/>
</dbReference>
<dbReference type="GO" id="GO:0016705">
    <property type="term" value="F:oxidoreductase activity, acting on paired donors, with incorporation or reduction of molecular oxygen"/>
    <property type="evidence" value="ECO:0007669"/>
    <property type="project" value="InterPro"/>
</dbReference>
<keyword evidence="9" id="KW-1133">Transmembrane helix</keyword>
<dbReference type="InterPro" id="IPR001128">
    <property type="entry name" value="Cyt_P450"/>
</dbReference>
<keyword evidence="4 8" id="KW-0479">Metal-binding</keyword>
<dbReference type="InterPro" id="IPR002401">
    <property type="entry name" value="Cyt_P450_E_grp-I"/>
</dbReference>
<evidence type="ECO:0000256" key="7">
    <source>
        <dbReference type="ARBA" id="ARBA00023033"/>
    </source>
</evidence>
<dbReference type="InterPro" id="IPR050121">
    <property type="entry name" value="Cytochrome_P450_monoxygenase"/>
</dbReference>
<keyword evidence="9" id="KW-0472">Membrane</keyword>
<dbReference type="GO" id="GO:0004497">
    <property type="term" value="F:monooxygenase activity"/>
    <property type="evidence" value="ECO:0007669"/>
    <property type="project" value="UniProtKB-KW"/>
</dbReference>
<name>A0A0W0EW85_MONRR</name>
<comment type="similarity">
    <text evidence="3">Belongs to the cytochrome P450 family.</text>
</comment>
<dbReference type="PRINTS" id="PR00463">
    <property type="entry name" value="EP450I"/>
</dbReference>
<dbReference type="InterPro" id="IPR036396">
    <property type="entry name" value="Cyt_P450_sf"/>
</dbReference>
<dbReference type="Proteomes" id="UP000054988">
    <property type="component" value="Unassembled WGS sequence"/>
</dbReference>
<keyword evidence="9" id="KW-0812">Transmembrane</keyword>
<dbReference type="Pfam" id="PF00067">
    <property type="entry name" value="p450"/>
    <property type="match status" value="1"/>
</dbReference>
<protein>
    <submittedName>
        <fullName evidence="10">Putative high nitrogen upregulated cytochrome P450 monooxygenase 2</fullName>
    </submittedName>
</protein>
<evidence type="ECO:0000256" key="8">
    <source>
        <dbReference type="PIRSR" id="PIRSR602401-1"/>
    </source>
</evidence>
<sequence>MDSELYVPAALLVASASATHLWFKNFEPRAYAPVLIAVFLVPAPLCFSLMRNSYSIFSAILLGYSSFYVSLCTSIVAYRLSPLHPLAKYPGPFLARTTKIWTVWKAFDGKLPQYYERLHAQYGSIVRTGPNEISVIEKDMIPHILGSQGMPKGPLWEGRRITPSKDKGNYSLIGQRDSNRHAQLRKAWNRAFSAEALLDYQDILVKRARELASRLEATYREGQKQVDIAKWISYFSFDFMGELAFGGGFDLLQNGDKNGYQAGMEKALMYVFRDFSEGRVKKCQSLPSLTQQIPWLAHAIRLLPVGGSATSAFGAFAVKQAKIRSTQNVTQKDLFYHLVTNTYSDEDESPFPLIVSNAVLAIIAGSDTTASVLSNAVYYLLANPQDLDHVRQEIDQALPRLQDGSTPSDMQVLAGLPWLNAVINETLRLQPPVPTGLQRAPERGSGGKMIGTIFLKEGTAVQVPPYVLHRDPRYFSPDPQKFWPERWIRAGEDPKIVLELGAFVPFSSGPANCAGKRLALLELRVVLALLISRFELSFATGWDVRNWEKNLRDRFVMSKGELMVGLELR</sequence>
<proteinExistence type="inferred from homology"/>
<gene>
    <name evidence="10" type="ORF">WG66_19084</name>
</gene>
<comment type="caution">
    <text evidence="10">The sequence shown here is derived from an EMBL/GenBank/DDBJ whole genome shotgun (WGS) entry which is preliminary data.</text>
</comment>
<evidence type="ECO:0000256" key="3">
    <source>
        <dbReference type="ARBA" id="ARBA00010617"/>
    </source>
</evidence>
<dbReference type="Gene3D" id="1.10.630.10">
    <property type="entry name" value="Cytochrome P450"/>
    <property type="match status" value="1"/>
</dbReference>